<dbReference type="Proteomes" id="UP000694846">
    <property type="component" value="Unplaced"/>
</dbReference>
<organism evidence="2 4">
    <name type="scientific">Sipha flava</name>
    <name type="common">yellow sugarcane aphid</name>
    <dbReference type="NCBI Taxonomy" id="143950"/>
    <lineage>
        <taxon>Eukaryota</taxon>
        <taxon>Metazoa</taxon>
        <taxon>Ecdysozoa</taxon>
        <taxon>Arthropoda</taxon>
        <taxon>Hexapoda</taxon>
        <taxon>Insecta</taxon>
        <taxon>Pterygota</taxon>
        <taxon>Neoptera</taxon>
        <taxon>Paraneoptera</taxon>
        <taxon>Hemiptera</taxon>
        <taxon>Sternorrhyncha</taxon>
        <taxon>Aphidomorpha</taxon>
        <taxon>Aphidoidea</taxon>
        <taxon>Aphididae</taxon>
        <taxon>Sipha</taxon>
    </lineage>
</organism>
<dbReference type="RefSeq" id="XP_025420036.1">
    <property type="nucleotide sequence ID" value="XM_025564251.1"/>
</dbReference>
<comment type="similarity">
    <text evidence="1">Belongs to the CFAP298 family.</text>
</comment>
<evidence type="ECO:0000313" key="3">
    <source>
        <dbReference type="RefSeq" id="XP_025420035.1"/>
    </source>
</evidence>
<dbReference type="RefSeq" id="XP_025420035.1">
    <property type="nucleotide sequence ID" value="XM_025564250.1"/>
</dbReference>
<keyword evidence="2" id="KW-1185">Reference proteome</keyword>
<dbReference type="GeneID" id="112690274"/>
<accession>A0A8B8GBP2</accession>
<dbReference type="OrthoDB" id="8190202at2759"/>
<evidence type="ECO:0000256" key="1">
    <source>
        <dbReference type="ARBA" id="ARBA00009619"/>
    </source>
</evidence>
<dbReference type="Pfam" id="PF11069">
    <property type="entry name" value="CFAP298"/>
    <property type="match status" value="1"/>
</dbReference>
<dbReference type="PANTHER" id="PTHR13238">
    <property type="entry name" value="PROTEIN C21ORF59"/>
    <property type="match status" value="1"/>
</dbReference>
<evidence type="ECO:0000313" key="4">
    <source>
        <dbReference type="RefSeq" id="XP_025420036.1"/>
    </source>
</evidence>
<dbReference type="GO" id="GO:0003352">
    <property type="term" value="P:regulation of cilium movement"/>
    <property type="evidence" value="ECO:0007669"/>
    <property type="project" value="InterPro"/>
</dbReference>
<proteinExistence type="inferred from homology"/>
<sequence length="294" mass="33574">MVLIHVKYGDDSQFLYEASLETSVDECTLNITSIYNGRLKISRICSEMEELKKHGTLLPPEIMGLTDEQVIELKLVDTWGEKCTPSNGYTIHKDPVGRRNGKQPNEKMQNVLSKTIEEVKASVSKKLVQSQIPLTQKKVQEALDLLRGAIMIVYPMNLPPHDNIRLELENNEDLTGTHASLEVIPPNAAQLWFSGRELLREPNKKMKDYLGRNEKTKVVLKLTKTGSGPPAREPLLSEQDRKLLMAEAYKKQEELKVKCVSGDCHHITIHREKMDLTKRYIVSRYFLSGHKLWT</sequence>
<evidence type="ECO:0000313" key="2">
    <source>
        <dbReference type="Proteomes" id="UP000694846"/>
    </source>
</evidence>
<name>A0A8B8GBP2_9HEMI</name>
<reference evidence="3 4" key="1">
    <citation type="submission" date="2025-04" db="UniProtKB">
        <authorList>
            <consortium name="RefSeq"/>
        </authorList>
    </citation>
    <scope>IDENTIFICATION</scope>
    <source>
        <tissue evidence="3 4">Whole body</tissue>
    </source>
</reference>
<dbReference type="InterPro" id="IPR021298">
    <property type="entry name" value="CFAP298"/>
</dbReference>
<gene>
    <name evidence="3 4" type="primary">LOC112690274</name>
</gene>
<protein>
    <submittedName>
        <fullName evidence="3 4">UPF0769 protein C21orf59 homolog isoform X2</fullName>
    </submittedName>
</protein>
<dbReference type="AlphaFoldDB" id="A0A8B8GBP2"/>
<dbReference type="PANTHER" id="PTHR13238:SF0">
    <property type="entry name" value="CILIA- AND FLAGELLA-ASSOCIATED PROTEIN 298"/>
    <property type="match status" value="1"/>
</dbReference>